<dbReference type="PROSITE" id="PS50259">
    <property type="entry name" value="G_PROTEIN_RECEP_F3_4"/>
    <property type="match status" value="1"/>
</dbReference>
<dbReference type="InterPro" id="IPR017978">
    <property type="entry name" value="GPCR_3_C"/>
</dbReference>
<evidence type="ECO:0000256" key="12">
    <source>
        <dbReference type="SAM" id="SignalP"/>
    </source>
</evidence>
<feature type="transmembrane region" description="Helical" evidence="11">
    <location>
        <begin position="779"/>
        <end position="801"/>
    </location>
</feature>
<keyword evidence="5" id="KW-0297">G-protein coupled receptor</keyword>
<protein>
    <submittedName>
        <fullName evidence="15">Metabotropic glutamate receptor 8</fullName>
    </submittedName>
</protein>
<comment type="subcellular location">
    <subcellularLocation>
        <location evidence="1">Cell membrane</location>
        <topology evidence="1">Multi-pass membrane protein</topology>
    </subcellularLocation>
</comment>
<evidence type="ECO:0000313" key="15">
    <source>
        <dbReference type="RefSeq" id="XP_065651206.1"/>
    </source>
</evidence>
<dbReference type="PANTHER" id="PTHR24060">
    <property type="entry name" value="METABOTROPIC GLUTAMATE RECEPTOR"/>
    <property type="match status" value="1"/>
</dbReference>
<evidence type="ECO:0000256" key="7">
    <source>
        <dbReference type="ARBA" id="ARBA00023170"/>
    </source>
</evidence>
<keyword evidence="3 11" id="KW-0812">Transmembrane</keyword>
<feature type="transmembrane region" description="Helical" evidence="11">
    <location>
        <begin position="657"/>
        <end position="675"/>
    </location>
</feature>
<dbReference type="InterPro" id="IPR028082">
    <property type="entry name" value="Peripla_BP_I"/>
</dbReference>
<keyword evidence="6 11" id="KW-0472">Membrane</keyword>
<organism evidence="14 15">
    <name type="scientific">Hydra vulgaris</name>
    <name type="common">Hydra</name>
    <name type="synonym">Hydra attenuata</name>
    <dbReference type="NCBI Taxonomy" id="6087"/>
    <lineage>
        <taxon>Eukaryota</taxon>
        <taxon>Metazoa</taxon>
        <taxon>Cnidaria</taxon>
        <taxon>Hydrozoa</taxon>
        <taxon>Hydroidolina</taxon>
        <taxon>Anthoathecata</taxon>
        <taxon>Aplanulata</taxon>
        <taxon>Hydridae</taxon>
        <taxon>Hydra</taxon>
    </lineage>
</organism>
<keyword evidence="9" id="KW-0807">Transducer</keyword>
<feature type="compositionally biased region" description="Low complexity" evidence="10">
    <location>
        <begin position="853"/>
        <end position="863"/>
    </location>
</feature>
<dbReference type="Gene3D" id="2.10.50.30">
    <property type="entry name" value="GPCR, family 3, nine cysteines domain"/>
    <property type="match status" value="1"/>
</dbReference>
<dbReference type="InterPro" id="IPR000337">
    <property type="entry name" value="GPCR_3"/>
</dbReference>
<keyword evidence="8" id="KW-0325">Glycoprotein</keyword>
<evidence type="ECO:0000256" key="9">
    <source>
        <dbReference type="ARBA" id="ARBA00023224"/>
    </source>
</evidence>
<keyword evidence="2" id="KW-1003">Cell membrane</keyword>
<name>A0ABM4BPZ0_HYDVU</name>
<dbReference type="Pfam" id="PF01094">
    <property type="entry name" value="ANF_receptor"/>
    <property type="match status" value="1"/>
</dbReference>
<feature type="transmembrane region" description="Helical" evidence="11">
    <location>
        <begin position="747"/>
        <end position="767"/>
    </location>
</feature>
<dbReference type="SUPFAM" id="SSF53822">
    <property type="entry name" value="Periplasmic binding protein-like I"/>
    <property type="match status" value="1"/>
</dbReference>
<evidence type="ECO:0000256" key="2">
    <source>
        <dbReference type="ARBA" id="ARBA00022475"/>
    </source>
</evidence>
<dbReference type="Proteomes" id="UP001652625">
    <property type="component" value="Chromosome 04"/>
</dbReference>
<evidence type="ECO:0000256" key="6">
    <source>
        <dbReference type="ARBA" id="ARBA00023136"/>
    </source>
</evidence>
<feature type="transmembrane region" description="Helical" evidence="11">
    <location>
        <begin position="807"/>
        <end position="827"/>
    </location>
</feature>
<feature type="chain" id="PRO_5046018785" evidence="12">
    <location>
        <begin position="17"/>
        <end position="863"/>
    </location>
</feature>
<keyword evidence="12" id="KW-0732">Signal</keyword>
<feature type="signal peptide" evidence="12">
    <location>
        <begin position="1"/>
        <end position="16"/>
    </location>
</feature>
<dbReference type="InterPro" id="IPR001828">
    <property type="entry name" value="ANF_lig-bd_rcpt"/>
</dbReference>
<proteinExistence type="predicted"/>
<feature type="transmembrane region" description="Helical" evidence="11">
    <location>
        <begin position="593"/>
        <end position="614"/>
    </location>
</feature>
<evidence type="ECO:0000313" key="14">
    <source>
        <dbReference type="Proteomes" id="UP001652625"/>
    </source>
</evidence>
<reference evidence="15" key="1">
    <citation type="submission" date="2025-08" db="UniProtKB">
        <authorList>
            <consortium name="RefSeq"/>
        </authorList>
    </citation>
    <scope>IDENTIFICATION</scope>
</reference>
<dbReference type="Gene3D" id="3.40.50.2300">
    <property type="match status" value="2"/>
</dbReference>
<feature type="transmembrane region" description="Helical" evidence="11">
    <location>
        <begin position="696"/>
        <end position="720"/>
    </location>
</feature>
<evidence type="ECO:0000256" key="3">
    <source>
        <dbReference type="ARBA" id="ARBA00022692"/>
    </source>
</evidence>
<keyword evidence="14" id="KW-1185">Reference proteome</keyword>
<dbReference type="Pfam" id="PF00003">
    <property type="entry name" value="7tm_3"/>
    <property type="match status" value="1"/>
</dbReference>
<dbReference type="InterPro" id="IPR050726">
    <property type="entry name" value="mGluR"/>
</dbReference>
<evidence type="ECO:0000256" key="8">
    <source>
        <dbReference type="ARBA" id="ARBA00023180"/>
    </source>
</evidence>
<dbReference type="PRINTS" id="PR00248">
    <property type="entry name" value="GPCRMGR"/>
</dbReference>
<evidence type="ECO:0000256" key="1">
    <source>
        <dbReference type="ARBA" id="ARBA00004651"/>
    </source>
</evidence>
<evidence type="ECO:0000256" key="4">
    <source>
        <dbReference type="ARBA" id="ARBA00022989"/>
    </source>
</evidence>
<evidence type="ECO:0000256" key="10">
    <source>
        <dbReference type="SAM" id="MobiDB-lite"/>
    </source>
</evidence>
<evidence type="ECO:0000256" key="11">
    <source>
        <dbReference type="SAM" id="Phobius"/>
    </source>
</evidence>
<feature type="transmembrane region" description="Helical" evidence="11">
    <location>
        <begin position="626"/>
        <end position="645"/>
    </location>
</feature>
<evidence type="ECO:0000259" key="13">
    <source>
        <dbReference type="PROSITE" id="PS50259"/>
    </source>
</evidence>
<feature type="region of interest" description="Disordered" evidence="10">
    <location>
        <begin position="842"/>
        <end position="863"/>
    </location>
</feature>
<keyword evidence="7 15" id="KW-0675">Receptor</keyword>
<dbReference type="InterPro" id="IPR038550">
    <property type="entry name" value="GPCR_3_9-Cys_sf"/>
</dbReference>
<feature type="domain" description="G-protein coupled receptors family 3 profile" evidence="13">
    <location>
        <begin position="637"/>
        <end position="832"/>
    </location>
</feature>
<sequence>MVSFFCLIFLFTSAASLQCKEASGVKKVDTLNNFTRLSSVIKGNYTIKVISAFSDPDSKCGKVSLNGLLTIYAIKQAIDIANNETQSVKIGLQFDDNCGDLSMTMTSGIKVVSLTETASVCYDKFTQCGANEDFMQPPTAILGTDMSSTTIPLATLMSQQKIPILSPWASSRLLSDTKMYTSFIRVIPSDSMQVQVMLDIMIKLNWSYIFAVGSNDPYGKLALADLEIEAKSKNICIVNTSFVTYPAEEFNDEINKTIDKIKVAPNATVVVMFCYFKQLGEYVLKRAHKENISRMWLTSEAWYNEAQNKSYKHDVPINQMHGLLSVSLKFAKISGLNDYINNEIKTNYLCDVWLQNYLMNEFSCKPNKISINESILFGDNCSVSVSHIMSKVSESEVTSNWVDAVTVLAKGIQYYDKNCYDKSRLNAAIDYEKLTNIIKSIPNFGYNGNLITFNNSNDPIPALYTIENLQYNEKNRTLNFINIGNWTNETNVTNSSIFKITVDDIKWPYWFKNDTLKKTPRSKCKEDCEEGHVTQMLANSCCWICEKCKGFYNYANLTTDSVCSNCTDGYHTENNINCIKTNTTWLSYNDHEGIAVIVVSSIGLVLIIIFGIYLYKFRYLLNEDRLFLQLLTSSLPFCSFLFGYMNVFEPTNNMCSSRNVVFFLLLMTYSSTLLIKTKMAAEYLNKKATSTFKCRLLTLQIFSIVLMLLVEMIPVFILIFNNKQSNDVSNGYFIRKICAVSFNVPNLISNFIPLIILILATCCAFRERNLEHHFYEPKFVSFTCIALLVVMIAYLLTFNFVKEELKAIVMTFTLSIFALIYAVCLILPKIYVGHERLSQGENKNKKNKKKVSVRVSTSSSMYQ</sequence>
<accession>A0ABM4BPZ0</accession>
<dbReference type="GeneID" id="124818722"/>
<evidence type="ECO:0000256" key="5">
    <source>
        <dbReference type="ARBA" id="ARBA00023040"/>
    </source>
</evidence>
<keyword evidence="4 11" id="KW-1133">Transmembrane helix</keyword>
<dbReference type="RefSeq" id="XP_065651206.1">
    <property type="nucleotide sequence ID" value="XM_065795134.1"/>
</dbReference>
<gene>
    <name evidence="15" type="primary">LOC124818722</name>
</gene>